<dbReference type="InterPro" id="IPR023210">
    <property type="entry name" value="NADP_OxRdtase_dom"/>
</dbReference>
<dbReference type="GO" id="GO:0005829">
    <property type="term" value="C:cytosol"/>
    <property type="evidence" value="ECO:0007669"/>
    <property type="project" value="TreeGrafter"/>
</dbReference>
<dbReference type="Gene3D" id="3.20.20.100">
    <property type="entry name" value="NADP-dependent oxidoreductase domain"/>
    <property type="match status" value="1"/>
</dbReference>
<dbReference type="InParanoid" id="A0A3P7GBG5"/>
<gene>
    <name evidence="2" type="ORF">WBA_LOCUS11041</name>
</gene>
<dbReference type="Proteomes" id="UP000270924">
    <property type="component" value="Unassembled WGS sequence"/>
</dbReference>
<dbReference type="OrthoDB" id="48988at2759"/>
<proteinExistence type="predicted"/>
<dbReference type="SUPFAM" id="SSF51430">
    <property type="entry name" value="NAD(P)-linked oxidoreductase"/>
    <property type="match status" value="1"/>
</dbReference>
<dbReference type="PANTHER" id="PTHR42686:SF1">
    <property type="entry name" value="GH17980P-RELATED"/>
    <property type="match status" value="1"/>
</dbReference>
<evidence type="ECO:0000313" key="2">
    <source>
        <dbReference type="EMBL" id="VDM20118.1"/>
    </source>
</evidence>
<dbReference type="InterPro" id="IPR020471">
    <property type="entry name" value="AKR"/>
</dbReference>
<organism evidence="2 3">
    <name type="scientific">Wuchereria bancrofti</name>
    <dbReference type="NCBI Taxonomy" id="6293"/>
    <lineage>
        <taxon>Eukaryota</taxon>
        <taxon>Metazoa</taxon>
        <taxon>Ecdysozoa</taxon>
        <taxon>Nematoda</taxon>
        <taxon>Chromadorea</taxon>
        <taxon>Rhabditida</taxon>
        <taxon>Spirurina</taxon>
        <taxon>Spiruromorpha</taxon>
        <taxon>Filarioidea</taxon>
        <taxon>Onchocercidae</taxon>
        <taxon>Wuchereria</taxon>
    </lineage>
</organism>
<keyword evidence="3" id="KW-1185">Reference proteome</keyword>
<dbReference type="PANTHER" id="PTHR42686">
    <property type="entry name" value="GH17980P-RELATED"/>
    <property type="match status" value="1"/>
</dbReference>
<dbReference type="AlphaFoldDB" id="A0A3P7GBG5"/>
<evidence type="ECO:0000259" key="1">
    <source>
        <dbReference type="Pfam" id="PF00248"/>
    </source>
</evidence>
<protein>
    <recommendedName>
        <fullName evidence="1">NADP-dependent oxidoreductase domain-containing protein</fullName>
    </recommendedName>
</protein>
<dbReference type="OMA" id="DYDNMFD"/>
<dbReference type="InterPro" id="IPR036812">
    <property type="entry name" value="NAD(P)_OxRdtase_dom_sf"/>
</dbReference>
<reference evidence="2 3" key="1">
    <citation type="submission" date="2018-11" db="EMBL/GenBank/DDBJ databases">
        <authorList>
            <consortium name="Pathogen Informatics"/>
        </authorList>
    </citation>
    <scope>NUCLEOTIDE SEQUENCE [LARGE SCALE GENOMIC DNA]</scope>
</reference>
<dbReference type="FunCoup" id="A0A3P7GBG5">
    <property type="interactions" value="111"/>
</dbReference>
<dbReference type="EMBL" id="UYWW01012259">
    <property type="protein sequence ID" value="VDM20118.1"/>
    <property type="molecule type" value="Genomic_DNA"/>
</dbReference>
<feature type="domain" description="NADP-dependent oxidoreductase" evidence="1">
    <location>
        <begin position="40"/>
        <end position="316"/>
    </location>
</feature>
<name>A0A3P7GBG5_WUCBA</name>
<evidence type="ECO:0000313" key="3">
    <source>
        <dbReference type="Proteomes" id="UP000270924"/>
    </source>
</evidence>
<sequence>MKVQNDVALSNYNFHHYQKSECPGMSYRQLGKTSINVSTIAFGCGAMGGLFGNFKDSLDKLLNEALRNGVNYIDTAYWYGQARSEELLGQVLTKIPRQIYYISTKIGRFELDFSRPYDYRAHILLEQLTMSLKRLKLTYVDICYLQLRNADFDSLAETIFGESLEALRIAKLTGKVKYIGLASYTLRNIVYVIENTDLKIDIVMSYGRANLCDNSLGEYIQRLKLNGVGIVNGAPLLMGLLTNNGPPEWHPAPSSVFQTVSEAISYYKSKGTSLVKLAIDYAIQFPGVSACLVGISNMDHLLQCLQVCCDRLTDDEERIRSRIIRRYFDKLNNANWESIDLYKYWKRMEHINWNKTFKKHTRVQIGKQQCKCTTCT</sequence>
<dbReference type="Pfam" id="PF00248">
    <property type="entry name" value="Aldo_ket_red"/>
    <property type="match status" value="1"/>
</dbReference>
<accession>A0A3P7GBG5</accession>
<dbReference type="GO" id="GO:0016491">
    <property type="term" value="F:oxidoreductase activity"/>
    <property type="evidence" value="ECO:0007669"/>
    <property type="project" value="InterPro"/>
</dbReference>